<dbReference type="CDD" id="cd12148">
    <property type="entry name" value="fungal_TF_MHR"/>
    <property type="match status" value="1"/>
</dbReference>
<dbReference type="InterPro" id="IPR036864">
    <property type="entry name" value="Zn2-C6_fun-type_DNA-bd_sf"/>
</dbReference>
<comment type="caution">
    <text evidence="9">The sequence shown here is derived from an EMBL/GenBank/DDBJ whole genome shotgun (WGS) entry which is preliminary data.</text>
</comment>
<comment type="subcellular location">
    <subcellularLocation>
        <location evidence="1">Nucleus</location>
    </subcellularLocation>
</comment>
<keyword evidence="6" id="KW-0539">Nucleus</keyword>
<dbReference type="GO" id="GO:0000981">
    <property type="term" value="F:DNA-binding transcription factor activity, RNA polymerase II-specific"/>
    <property type="evidence" value="ECO:0007669"/>
    <property type="project" value="InterPro"/>
</dbReference>
<dbReference type="PROSITE" id="PS50048">
    <property type="entry name" value="ZN2_CY6_FUNGAL_2"/>
    <property type="match status" value="1"/>
</dbReference>
<evidence type="ECO:0000313" key="10">
    <source>
        <dbReference type="Proteomes" id="UP000176998"/>
    </source>
</evidence>
<dbReference type="PANTHER" id="PTHR47338">
    <property type="entry name" value="ZN(II)2CYS6 TRANSCRIPTION FACTOR (EUROFUNG)-RELATED"/>
    <property type="match status" value="1"/>
</dbReference>
<protein>
    <submittedName>
        <fullName evidence="9">All development altered-6</fullName>
    </submittedName>
</protein>
<dbReference type="GO" id="GO:0005634">
    <property type="term" value="C:nucleus"/>
    <property type="evidence" value="ECO:0007669"/>
    <property type="project" value="UniProtKB-SubCell"/>
</dbReference>
<keyword evidence="2" id="KW-0479">Metal-binding</keyword>
<keyword evidence="3" id="KW-0805">Transcription regulation</keyword>
<proteinExistence type="predicted"/>
<gene>
    <name evidence="9" type="ORF">CORC01_08259</name>
</gene>
<feature type="region of interest" description="Disordered" evidence="7">
    <location>
        <begin position="93"/>
        <end position="123"/>
    </location>
</feature>
<dbReference type="Pfam" id="PF04082">
    <property type="entry name" value="Fungal_trans"/>
    <property type="match status" value="1"/>
</dbReference>
<evidence type="ECO:0000256" key="6">
    <source>
        <dbReference type="ARBA" id="ARBA00023242"/>
    </source>
</evidence>
<dbReference type="GeneID" id="34561402"/>
<dbReference type="RefSeq" id="XP_022473653.1">
    <property type="nucleotide sequence ID" value="XM_022619892.1"/>
</dbReference>
<dbReference type="InterPro" id="IPR050815">
    <property type="entry name" value="TF_fung"/>
</dbReference>
<evidence type="ECO:0000256" key="2">
    <source>
        <dbReference type="ARBA" id="ARBA00022723"/>
    </source>
</evidence>
<dbReference type="OrthoDB" id="3037908at2759"/>
<dbReference type="EMBL" id="MJBS01000069">
    <property type="protein sequence ID" value="OHE96496.1"/>
    <property type="molecule type" value="Genomic_DNA"/>
</dbReference>
<dbReference type="GO" id="GO:0008270">
    <property type="term" value="F:zinc ion binding"/>
    <property type="evidence" value="ECO:0007669"/>
    <property type="project" value="InterPro"/>
</dbReference>
<dbReference type="Pfam" id="PF00172">
    <property type="entry name" value="Zn_clus"/>
    <property type="match status" value="1"/>
</dbReference>
<dbReference type="InterPro" id="IPR001138">
    <property type="entry name" value="Zn2Cys6_DnaBD"/>
</dbReference>
<dbReference type="GO" id="GO:0003677">
    <property type="term" value="F:DNA binding"/>
    <property type="evidence" value="ECO:0007669"/>
    <property type="project" value="UniProtKB-KW"/>
</dbReference>
<reference evidence="9 10" key="1">
    <citation type="submission" date="2016-09" db="EMBL/GenBank/DDBJ databases">
        <authorList>
            <person name="Capua I."/>
            <person name="De Benedictis P."/>
            <person name="Joannis T."/>
            <person name="Lombin L.H."/>
            <person name="Cattoli G."/>
        </authorList>
    </citation>
    <scope>NUCLEOTIDE SEQUENCE [LARGE SCALE GENOMIC DNA]</scope>
    <source>
        <strain evidence="9 10">IMI 309357</strain>
    </source>
</reference>
<evidence type="ECO:0000259" key="8">
    <source>
        <dbReference type="PROSITE" id="PS50048"/>
    </source>
</evidence>
<evidence type="ECO:0000256" key="4">
    <source>
        <dbReference type="ARBA" id="ARBA00023125"/>
    </source>
</evidence>
<dbReference type="CDD" id="cd00067">
    <property type="entry name" value="GAL4"/>
    <property type="match status" value="1"/>
</dbReference>
<feature type="domain" description="Zn(2)-C6 fungal-type" evidence="8">
    <location>
        <begin position="12"/>
        <end position="42"/>
    </location>
</feature>
<organism evidence="9 10">
    <name type="scientific">Colletotrichum orchidophilum</name>
    <dbReference type="NCBI Taxonomy" id="1209926"/>
    <lineage>
        <taxon>Eukaryota</taxon>
        <taxon>Fungi</taxon>
        <taxon>Dikarya</taxon>
        <taxon>Ascomycota</taxon>
        <taxon>Pezizomycotina</taxon>
        <taxon>Sordariomycetes</taxon>
        <taxon>Hypocreomycetidae</taxon>
        <taxon>Glomerellales</taxon>
        <taxon>Glomerellaceae</taxon>
        <taxon>Colletotrichum</taxon>
    </lineage>
</organism>
<evidence type="ECO:0000256" key="5">
    <source>
        <dbReference type="ARBA" id="ARBA00023163"/>
    </source>
</evidence>
<keyword evidence="10" id="KW-1185">Reference proteome</keyword>
<dbReference type="InterPro" id="IPR007219">
    <property type="entry name" value="XnlR_reg_dom"/>
</dbReference>
<name>A0A1G4B583_9PEZI</name>
<evidence type="ECO:0000256" key="1">
    <source>
        <dbReference type="ARBA" id="ARBA00004123"/>
    </source>
</evidence>
<dbReference type="PROSITE" id="PS00463">
    <property type="entry name" value="ZN2_CY6_FUNGAL_1"/>
    <property type="match status" value="1"/>
</dbReference>
<evidence type="ECO:0000313" key="9">
    <source>
        <dbReference type="EMBL" id="OHE96496.1"/>
    </source>
</evidence>
<dbReference type="Gene3D" id="4.10.240.10">
    <property type="entry name" value="Zn(2)-C6 fungal-type DNA-binding domain"/>
    <property type="match status" value="1"/>
</dbReference>
<dbReference type="STRING" id="1209926.A0A1G4B583"/>
<dbReference type="Proteomes" id="UP000176998">
    <property type="component" value="Unassembled WGS sequence"/>
</dbReference>
<evidence type="ECO:0000256" key="7">
    <source>
        <dbReference type="SAM" id="MobiDB-lite"/>
    </source>
</evidence>
<keyword evidence="4" id="KW-0238">DNA-binding</keyword>
<sequence>MTSRLMEKSDLACEQCRRRKSRCDRLQPKCGSCVRADTPCLFTEERPKRGPKKGQLRALKAQVGKCSRFGKPICLLRTEHSHLPAAVLERQLAEQSKTETTIPDPGNDPTRPHDAGEISSSVPASEDMITGTVSWLDDLAATWDDQLLELPEISGSTAESPKLAPMAEDPGLSDMVQADLDALYFERVHPFVPIIHKGRYFSWCSQQSPSPVRRSLRLAMWTIAAAMSAPFQNLSEGLYGATRQALHALDGNDHDLPWMTGDIQLEEIQAWLLLAHYEFIRMEAHHVLLTSARVFRLVQLAQLHAVDAATTMAGKEVQSAPLAFSETQQLLDAMLEEKRRTFWAAFCFDRLLNAHDSLSFTLQEEVVSPPVLWP</sequence>
<dbReference type="SMART" id="SM00066">
    <property type="entry name" value="GAL4"/>
    <property type="match status" value="1"/>
</dbReference>
<dbReference type="SUPFAM" id="SSF57701">
    <property type="entry name" value="Zn2/Cys6 DNA-binding domain"/>
    <property type="match status" value="1"/>
</dbReference>
<evidence type="ECO:0000256" key="3">
    <source>
        <dbReference type="ARBA" id="ARBA00023015"/>
    </source>
</evidence>
<keyword evidence="5" id="KW-0804">Transcription</keyword>
<dbReference type="GO" id="GO:0006351">
    <property type="term" value="P:DNA-templated transcription"/>
    <property type="evidence" value="ECO:0007669"/>
    <property type="project" value="InterPro"/>
</dbReference>
<dbReference type="AlphaFoldDB" id="A0A1G4B583"/>
<dbReference type="PANTHER" id="PTHR47338:SF3">
    <property type="entry name" value="C6 FINGER DOMAIN TRANSCRIPTION FACTOR DBAA-RELATED"/>
    <property type="match status" value="1"/>
</dbReference>
<accession>A0A1G4B583</accession>